<feature type="compositionally biased region" description="Basic and acidic residues" evidence="1">
    <location>
        <begin position="294"/>
        <end position="316"/>
    </location>
</feature>
<gene>
    <name evidence="3" type="ORF">ACFOSH_42470</name>
</gene>
<evidence type="ECO:0000313" key="4">
    <source>
        <dbReference type="Proteomes" id="UP001595645"/>
    </source>
</evidence>
<feature type="non-terminal residue" evidence="3">
    <location>
        <position position="404"/>
    </location>
</feature>
<proteinExistence type="predicted"/>
<dbReference type="PANTHER" id="PTHR33408">
    <property type="entry name" value="TRANSPOSASE"/>
    <property type="match status" value="1"/>
</dbReference>
<keyword evidence="4" id="KW-1185">Reference proteome</keyword>
<evidence type="ECO:0000259" key="2">
    <source>
        <dbReference type="Pfam" id="PF05598"/>
    </source>
</evidence>
<feature type="region of interest" description="Disordered" evidence="1">
    <location>
        <begin position="294"/>
        <end position="319"/>
    </location>
</feature>
<comment type="caution">
    <text evidence="3">The sequence shown here is derived from an EMBL/GenBank/DDBJ whole genome shotgun (WGS) entry which is preliminary data.</text>
</comment>
<evidence type="ECO:0000313" key="3">
    <source>
        <dbReference type="EMBL" id="MFC3456131.1"/>
    </source>
</evidence>
<feature type="domain" description="Transposase InsH N-terminal" evidence="2">
    <location>
        <begin position="14"/>
        <end position="82"/>
    </location>
</feature>
<protein>
    <submittedName>
        <fullName evidence="3">Transposase</fullName>
    </submittedName>
</protein>
<organism evidence="3 4">
    <name type="scientific">Amycolatopsis speibonae</name>
    <dbReference type="NCBI Taxonomy" id="1450224"/>
    <lineage>
        <taxon>Bacteria</taxon>
        <taxon>Bacillati</taxon>
        <taxon>Actinomycetota</taxon>
        <taxon>Actinomycetes</taxon>
        <taxon>Pseudonocardiales</taxon>
        <taxon>Pseudonocardiaceae</taxon>
        <taxon>Amycolatopsis</taxon>
    </lineage>
</organism>
<accession>A0ABV7PAF6</accession>
<evidence type="ECO:0000256" key="1">
    <source>
        <dbReference type="SAM" id="MobiDB-lite"/>
    </source>
</evidence>
<dbReference type="EMBL" id="JBHRWK010000133">
    <property type="protein sequence ID" value="MFC3456131.1"/>
    <property type="molecule type" value="Genomic_DNA"/>
</dbReference>
<sequence>MWFVLDTVAQLDLDAFRARRRLGGAGREAYDPGMLLALLIYAYAVGERSSRKIERLCGTDVAFRVLCAQDTPDHTTIARFRKIHVAVFEQVFAQVLVLCARAGMGRLGTVAIDGTKIAANASIDANHREEWFREQARKIAAEAEDIDAAEDAEFGPDARGDELPDELADPVTRAERIRRCLAEIAAEQAAKDAATAEAKGKAEQHLERIAAGRVAGRDPGALDPVAAARARLAREMTARQGEIDAYAARVAAAEAEGGRLPDGRRVVDPLGGKQVKKALAALERALAKAVLAARGDEDGKTGRDKAPRRNVTDPDSRIMPTRQGWIQGYNAQFAVSADYLILALMLTNNPTDTAELAPMITRAEQAAVVINQERAEPETTGTVLADAGYCSEDNLTPAEGPQVF</sequence>
<dbReference type="RefSeq" id="WP_378247214.1">
    <property type="nucleotide sequence ID" value="NZ_JBHRWK010000133.1"/>
</dbReference>
<dbReference type="InterPro" id="IPR008490">
    <property type="entry name" value="Transposase_InsH_N"/>
</dbReference>
<dbReference type="Proteomes" id="UP001595645">
    <property type="component" value="Unassembled WGS sequence"/>
</dbReference>
<dbReference type="Pfam" id="PF05598">
    <property type="entry name" value="DUF772"/>
    <property type="match status" value="1"/>
</dbReference>
<reference evidence="4" key="1">
    <citation type="journal article" date="2019" name="Int. J. Syst. Evol. Microbiol.">
        <title>The Global Catalogue of Microorganisms (GCM) 10K type strain sequencing project: providing services to taxonomists for standard genome sequencing and annotation.</title>
        <authorList>
            <consortium name="The Broad Institute Genomics Platform"/>
            <consortium name="The Broad Institute Genome Sequencing Center for Infectious Disease"/>
            <person name="Wu L."/>
            <person name="Ma J."/>
        </authorList>
    </citation>
    <scope>NUCLEOTIDE SEQUENCE [LARGE SCALE GENOMIC DNA]</scope>
    <source>
        <strain evidence="4">CGMCC 4.7676</strain>
    </source>
</reference>
<name>A0ABV7PAF6_9PSEU</name>